<sequence>MKICLWLIPLGVFTTTMAQYFRGGRRHEIFTSPPFFPYPDYDPARYDIIGDIPPFYSRKSDLFSRDGRSFTSPPFYSNPDKNYGYSKNRRVRDLNSPPINPRKADRKGHARTITPPFYSYPDRENNYGFRGFGLNMPPIFPRKVLSDDKPATAKPRASGTPAAGGKETAPK</sequence>
<evidence type="ECO:0000313" key="4">
    <source>
        <dbReference type="Proteomes" id="UP000007266"/>
    </source>
</evidence>
<dbReference type="Proteomes" id="UP000007266">
    <property type="component" value="Linkage group 8"/>
</dbReference>
<organism evidence="3 4">
    <name type="scientific">Tribolium castaneum</name>
    <name type="common">Red flour beetle</name>
    <dbReference type="NCBI Taxonomy" id="7070"/>
    <lineage>
        <taxon>Eukaryota</taxon>
        <taxon>Metazoa</taxon>
        <taxon>Ecdysozoa</taxon>
        <taxon>Arthropoda</taxon>
        <taxon>Hexapoda</taxon>
        <taxon>Insecta</taxon>
        <taxon>Pterygota</taxon>
        <taxon>Neoptera</taxon>
        <taxon>Endopterygota</taxon>
        <taxon>Coleoptera</taxon>
        <taxon>Polyphaga</taxon>
        <taxon>Cucujiformia</taxon>
        <taxon>Tenebrionidae</taxon>
        <taxon>Tenebrionidae incertae sedis</taxon>
        <taxon>Tribolium</taxon>
    </lineage>
</organism>
<reference evidence="3 4" key="2">
    <citation type="journal article" date="2010" name="Nucleic Acids Res.">
        <title>BeetleBase in 2010: revisions to provide comprehensive genomic information for Tribolium castaneum.</title>
        <authorList>
            <person name="Kim H.S."/>
            <person name="Murphy T."/>
            <person name="Xia J."/>
            <person name="Caragea D."/>
            <person name="Park Y."/>
            <person name="Beeman R.W."/>
            <person name="Lorenzen M.D."/>
            <person name="Butcher S."/>
            <person name="Manak J.R."/>
            <person name="Brown S.J."/>
        </authorList>
    </citation>
    <scope>GENOME REANNOTATION</scope>
    <source>
        <strain evidence="3 4">Georgia GA2</strain>
    </source>
</reference>
<dbReference type="EMBL" id="KQ971357">
    <property type="protein sequence ID" value="KYB26062.1"/>
    <property type="molecule type" value="Genomic_DNA"/>
</dbReference>
<feature type="signal peptide" evidence="2">
    <location>
        <begin position="1"/>
        <end position="18"/>
    </location>
</feature>
<evidence type="ECO:0000313" key="3">
    <source>
        <dbReference type="EMBL" id="KYB26062.1"/>
    </source>
</evidence>
<gene>
    <name evidence="3" type="primary">AUGUSTUS-3.0.2_33947</name>
    <name evidence="3" type="ORF">TcasGA2_TC033947</name>
</gene>
<evidence type="ECO:0000256" key="1">
    <source>
        <dbReference type="SAM" id="MobiDB-lite"/>
    </source>
</evidence>
<keyword evidence="4" id="KW-1185">Reference proteome</keyword>
<evidence type="ECO:0000256" key="2">
    <source>
        <dbReference type="SAM" id="SignalP"/>
    </source>
</evidence>
<name>A0A139WDS6_TRICA</name>
<reference evidence="3 4" key="1">
    <citation type="journal article" date="2008" name="Nature">
        <title>The genome of the model beetle and pest Tribolium castaneum.</title>
        <authorList>
            <consortium name="Tribolium Genome Sequencing Consortium"/>
            <person name="Richards S."/>
            <person name="Gibbs R.A."/>
            <person name="Weinstock G.M."/>
            <person name="Brown S.J."/>
            <person name="Denell R."/>
            <person name="Beeman R.W."/>
            <person name="Gibbs R."/>
            <person name="Beeman R.W."/>
            <person name="Brown S.J."/>
            <person name="Bucher G."/>
            <person name="Friedrich M."/>
            <person name="Grimmelikhuijzen C.J."/>
            <person name="Klingler M."/>
            <person name="Lorenzen M."/>
            <person name="Richards S."/>
            <person name="Roth S."/>
            <person name="Schroder R."/>
            <person name="Tautz D."/>
            <person name="Zdobnov E.M."/>
            <person name="Muzny D."/>
            <person name="Gibbs R.A."/>
            <person name="Weinstock G.M."/>
            <person name="Attaway T."/>
            <person name="Bell S."/>
            <person name="Buhay C.J."/>
            <person name="Chandrabose M.N."/>
            <person name="Chavez D."/>
            <person name="Clerk-Blankenburg K.P."/>
            <person name="Cree A."/>
            <person name="Dao M."/>
            <person name="Davis C."/>
            <person name="Chacko J."/>
            <person name="Dinh H."/>
            <person name="Dugan-Rocha S."/>
            <person name="Fowler G."/>
            <person name="Garner T.T."/>
            <person name="Garnes J."/>
            <person name="Gnirke A."/>
            <person name="Hawes A."/>
            <person name="Hernandez J."/>
            <person name="Hines S."/>
            <person name="Holder M."/>
            <person name="Hume J."/>
            <person name="Jhangiani S.N."/>
            <person name="Joshi V."/>
            <person name="Khan Z.M."/>
            <person name="Jackson L."/>
            <person name="Kovar C."/>
            <person name="Kowis A."/>
            <person name="Lee S."/>
            <person name="Lewis L.R."/>
            <person name="Margolis J."/>
            <person name="Morgan M."/>
            <person name="Nazareth L.V."/>
            <person name="Nguyen N."/>
            <person name="Okwuonu G."/>
            <person name="Parker D."/>
            <person name="Richards S."/>
            <person name="Ruiz S.J."/>
            <person name="Santibanez J."/>
            <person name="Savard J."/>
            <person name="Scherer S.E."/>
            <person name="Schneider B."/>
            <person name="Sodergren E."/>
            <person name="Tautz D."/>
            <person name="Vattahil S."/>
            <person name="Villasana D."/>
            <person name="White C.S."/>
            <person name="Wright R."/>
            <person name="Park Y."/>
            <person name="Beeman R.W."/>
            <person name="Lord J."/>
            <person name="Oppert B."/>
            <person name="Lorenzen M."/>
            <person name="Brown S."/>
            <person name="Wang L."/>
            <person name="Savard J."/>
            <person name="Tautz D."/>
            <person name="Richards S."/>
            <person name="Weinstock G."/>
            <person name="Gibbs R.A."/>
            <person name="Liu Y."/>
            <person name="Worley K."/>
            <person name="Weinstock G."/>
            <person name="Elsik C.G."/>
            <person name="Reese J.T."/>
            <person name="Elhaik E."/>
            <person name="Landan G."/>
            <person name="Graur D."/>
            <person name="Arensburger P."/>
            <person name="Atkinson P."/>
            <person name="Beeman R.W."/>
            <person name="Beidler J."/>
            <person name="Brown S.J."/>
            <person name="Demuth J.P."/>
            <person name="Drury D.W."/>
            <person name="Du Y.Z."/>
            <person name="Fujiwara H."/>
            <person name="Lorenzen M."/>
            <person name="Maselli V."/>
            <person name="Osanai M."/>
            <person name="Park Y."/>
            <person name="Robertson H.M."/>
            <person name="Tu Z."/>
            <person name="Wang J.J."/>
            <person name="Wang S."/>
            <person name="Richards S."/>
            <person name="Song H."/>
            <person name="Zhang L."/>
            <person name="Sodergren E."/>
            <person name="Werner D."/>
            <person name="Stanke M."/>
            <person name="Morgenstern B."/>
            <person name="Solovyev V."/>
            <person name="Kosarev P."/>
            <person name="Brown G."/>
            <person name="Chen H.C."/>
            <person name="Ermolaeva O."/>
            <person name="Hlavina W."/>
            <person name="Kapustin Y."/>
            <person name="Kiryutin B."/>
            <person name="Kitts P."/>
            <person name="Maglott D."/>
            <person name="Pruitt K."/>
            <person name="Sapojnikov V."/>
            <person name="Souvorov A."/>
            <person name="Mackey A.J."/>
            <person name="Waterhouse R.M."/>
            <person name="Wyder S."/>
            <person name="Zdobnov E.M."/>
            <person name="Zdobnov E.M."/>
            <person name="Wyder S."/>
            <person name="Kriventseva E.V."/>
            <person name="Kadowaki T."/>
            <person name="Bork P."/>
            <person name="Aranda M."/>
            <person name="Bao R."/>
            <person name="Beermann A."/>
            <person name="Berns N."/>
            <person name="Bolognesi R."/>
            <person name="Bonneton F."/>
            <person name="Bopp D."/>
            <person name="Brown S.J."/>
            <person name="Bucher G."/>
            <person name="Butts T."/>
            <person name="Chaumot A."/>
            <person name="Denell R.E."/>
            <person name="Ferrier D.E."/>
            <person name="Friedrich M."/>
            <person name="Gordon C.M."/>
            <person name="Jindra M."/>
            <person name="Klingler M."/>
            <person name="Lan Q."/>
            <person name="Lattorff H.M."/>
            <person name="Laudet V."/>
            <person name="von Levetsow C."/>
            <person name="Liu Z."/>
            <person name="Lutz R."/>
            <person name="Lynch J.A."/>
            <person name="da Fonseca R.N."/>
            <person name="Posnien N."/>
            <person name="Reuter R."/>
            <person name="Roth S."/>
            <person name="Savard J."/>
            <person name="Schinko J.B."/>
            <person name="Schmitt C."/>
            <person name="Schoppmeier M."/>
            <person name="Schroder R."/>
            <person name="Shippy T.D."/>
            <person name="Simonnet F."/>
            <person name="Marques-Souza H."/>
            <person name="Tautz D."/>
            <person name="Tomoyasu Y."/>
            <person name="Trauner J."/>
            <person name="Van der Zee M."/>
            <person name="Vervoort M."/>
            <person name="Wittkopp N."/>
            <person name="Wimmer E.A."/>
            <person name="Yang X."/>
            <person name="Jones A.K."/>
            <person name="Sattelle D.B."/>
            <person name="Ebert P.R."/>
            <person name="Nelson D."/>
            <person name="Scott J.G."/>
            <person name="Beeman R.W."/>
            <person name="Muthukrishnan S."/>
            <person name="Kramer K.J."/>
            <person name="Arakane Y."/>
            <person name="Beeman R.W."/>
            <person name="Zhu Q."/>
            <person name="Hogenkamp D."/>
            <person name="Dixit R."/>
            <person name="Oppert B."/>
            <person name="Jiang H."/>
            <person name="Zou Z."/>
            <person name="Marshall J."/>
            <person name="Elpidina E."/>
            <person name="Vinokurov K."/>
            <person name="Oppert C."/>
            <person name="Zou Z."/>
            <person name="Evans J."/>
            <person name="Lu Z."/>
            <person name="Zhao P."/>
            <person name="Sumathipala N."/>
            <person name="Altincicek B."/>
            <person name="Vilcinskas A."/>
            <person name="Williams M."/>
            <person name="Hultmark D."/>
            <person name="Hetru C."/>
            <person name="Jiang H."/>
            <person name="Grimmelikhuijzen C.J."/>
            <person name="Hauser F."/>
            <person name="Cazzamali G."/>
            <person name="Williamson M."/>
            <person name="Park Y."/>
            <person name="Li B."/>
            <person name="Tanaka Y."/>
            <person name="Predel R."/>
            <person name="Neupert S."/>
            <person name="Schachtner J."/>
            <person name="Verleyen P."/>
            <person name="Raible F."/>
            <person name="Bork P."/>
            <person name="Friedrich M."/>
            <person name="Walden K.K."/>
            <person name="Robertson H.M."/>
            <person name="Angeli S."/>
            <person name="Foret S."/>
            <person name="Bucher G."/>
            <person name="Schuetz S."/>
            <person name="Maleszka R."/>
            <person name="Wimmer E.A."/>
            <person name="Beeman R.W."/>
            <person name="Lorenzen M."/>
            <person name="Tomoyasu Y."/>
            <person name="Miller S.C."/>
            <person name="Grossmann D."/>
            <person name="Bucher G."/>
        </authorList>
    </citation>
    <scope>NUCLEOTIDE SEQUENCE [LARGE SCALE GENOMIC DNA]</scope>
    <source>
        <strain evidence="3 4">Georgia GA2</strain>
    </source>
</reference>
<keyword evidence="2" id="KW-0732">Signal</keyword>
<feature type="region of interest" description="Disordered" evidence="1">
    <location>
        <begin position="141"/>
        <end position="171"/>
    </location>
</feature>
<dbReference type="InParanoid" id="A0A139WDS6"/>
<dbReference type="AlphaFoldDB" id="A0A139WDS6"/>
<accession>A0A139WDS6</accession>
<feature type="region of interest" description="Disordered" evidence="1">
    <location>
        <begin position="73"/>
        <end position="117"/>
    </location>
</feature>
<protein>
    <submittedName>
        <fullName evidence="3">Uncharacterized protein</fullName>
    </submittedName>
</protein>
<proteinExistence type="predicted"/>
<feature type="chain" id="PRO_5007299771" evidence="2">
    <location>
        <begin position="19"/>
        <end position="171"/>
    </location>
</feature>